<dbReference type="Proteomes" id="UP000253083">
    <property type="component" value="Unassembled WGS sequence"/>
</dbReference>
<evidence type="ECO:0000256" key="3">
    <source>
        <dbReference type="SAM" id="Phobius"/>
    </source>
</evidence>
<comment type="caution">
    <text evidence="4">The sequence shown here is derived from an EMBL/GenBank/DDBJ whole genome shotgun (WGS) entry which is preliminary data.</text>
</comment>
<dbReference type="AlphaFoldDB" id="A0A395JJ51"/>
<keyword evidence="3" id="KW-0472">Membrane</keyword>
<evidence type="ECO:0000313" key="5">
    <source>
        <dbReference type="Proteomes" id="UP000253083"/>
    </source>
</evidence>
<dbReference type="Pfam" id="PF03808">
    <property type="entry name" value="Glyco_tran_WecG"/>
    <property type="match status" value="1"/>
</dbReference>
<keyword evidence="3" id="KW-0812">Transmembrane</keyword>
<dbReference type="EMBL" id="QNRT01000003">
    <property type="protein sequence ID" value="RBP49883.1"/>
    <property type="molecule type" value="Genomic_DNA"/>
</dbReference>
<dbReference type="CDD" id="cd06533">
    <property type="entry name" value="Glyco_transf_WecG_TagA"/>
    <property type="match status" value="1"/>
</dbReference>
<evidence type="ECO:0000313" key="4">
    <source>
        <dbReference type="EMBL" id="RBP49883.1"/>
    </source>
</evidence>
<protein>
    <submittedName>
        <fullName evidence="4">Exopolysaccharide biosynthesis WecB/TagA/CpsF family protein</fullName>
    </submittedName>
</protein>
<evidence type="ECO:0000256" key="1">
    <source>
        <dbReference type="ARBA" id="ARBA00022676"/>
    </source>
</evidence>
<dbReference type="GO" id="GO:0016758">
    <property type="term" value="F:hexosyltransferase activity"/>
    <property type="evidence" value="ECO:0007669"/>
    <property type="project" value="TreeGrafter"/>
</dbReference>
<feature type="transmembrane region" description="Helical" evidence="3">
    <location>
        <begin position="232"/>
        <end position="253"/>
    </location>
</feature>
<dbReference type="InterPro" id="IPR004629">
    <property type="entry name" value="WecG_TagA_CpsF"/>
</dbReference>
<dbReference type="FunCoup" id="A0A395JJ51">
    <property type="interactions" value="114"/>
</dbReference>
<keyword evidence="2" id="KW-0808">Transferase</keyword>
<name>A0A395JJ51_9GAMM</name>
<dbReference type="PANTHER" id="PTHR34136">
    <property type="match status" value="1"/>
</dbReference>
<sequence length="257" mass="29103">MQSNERPATADVFGIPYAITDYTDAAKRVVTHAVARTSFSVFALPVHGVVERRRDAEFAAAIDSASLVVPDGQPIRWVMNWLHGAGLTDRVYGPTLLHHVLASPRETEFRVFVYGGRTIEVQQAFVRHIEQQYPHVVVCGAYREERPDVQTLSAAIVQDTKPNLVVVGLGCPKQEKWIATNQNQIDAALMGVGAAFSFFSGDQQSAPQWMQDRGLEWLYRLIKEPKRLWRRYFYTNTVFIILVFKAFANRAILKLIR</sequence>
<dbReference type="NCBIfam" id="TIGR00696">
    <property type="entry name" value="wecG_tagA_cpsF"/>
    <property type="match status" value="1"/>
</dbReference>
<keyword evidence="1" id="KW-0328">Glycosyltransferase</keyword>
<keyword evidence="5" id="KW-1185">Reference proteome</keyword>
<dbReference type="OrthoDB" id="9808602at2"/>
<proteinExistence type="predicted"/>
<evidence type="ECO:0000256" key="2">
    <source>
        <dbReference type="ARBA" id="ARBA00022679"/>
    </source>
</evidence>
<dbReference type="RefSeq" id="WP_113954870.1">
    <property type="nucleotide sequence ID" value="NZ_QNRT01000003.1"/>
</dbReference>
<keyword evidence="3" id="KW-1133">Transmembrane helix</keyword>
<reference evidence="4 5" key="1">
    <citation type="submission" date="2018-06" db="EMBL/GenBank/DDBJ databases">
        <title>Genomic Encyclopedia of Type Strains, Phase IV (KMG-IV): sequencing the most valuable type-strain genomes for metagenomic binning, comparative biology and taxonomic classification.</title>
        <authorList>
            <person name="Goeker M."/>
        </authorList>
    </citation>
    <scope>NUCLEOTIDE SEQUENCE [LARGE SCALE GENOMIC DNA]</scope>
    <source>
        <strain evidence="4 5">DSM 24032</strain>
    </source>
</reference>
<dbReference type="InParanoid" id="A0A395JJ51"/>
<dbReference type="PANTHER" id="PTHR34136:SF1">
    <property type="entry name" value="UDP-N-ACETYL-D-MANNOSAMINURONIC ACID TRANSFERASE"/>
    <property type="match status" value="1"/>
</dbReference>
<gene>
    <name evidence="4" type="ORF">DFR28_103315</name>
</gene>
<accession>A0A395JJ51</accession>
<organism evidence="4 5">
    <name type="scientific">Arenicella xantha</name>
    <dbReference type="NCBI Taxonomy" id="644221"/>
    <lineage>
        <taxon>Bacteria</taxon>
        <taxon>Pseudomonadati</taxon>
        <taxon>Pseudomonadota</taxon>
        <taxon>Gammaproteobacteria</taxon>
        <taxon>Arenicellales</taxon>
        <taxon>Arenicellaceae</taxon>
        <taxon>Arenicella</taxon>
    </lineage>
</organism>